<evidence type="ECO:0000256" key="2">
    <source>
        <dbReference type="ARBA" id="ARBA00022525"/>
    </source>
</evidence>
<gene>
    <name evidence="7" type="ORF">ILUMI_11570</name>
</gene>
<evidence type="ECO:0000313" key="8">
    <source>
        <dbReference type="Proteomes" id="UP000801492"/>
    </source>
</evidence>
<dbReference type="AlphaFoldDB" id="A0A8K0CY65"/>
<dbReference type="GO" id="GO:0005576">
    <property type="term" value="C:extracellular region"/>
    <property type="evidence" value="ECO:0007669"/>
    <property type="project" value="UniProtKB-SubCell"/>
</dbReference>
<protein>
    <submittedName>
        <fullName evidence="7">Uncharacterized protein</fullName>
    </submittedName>
</protein>
<name>A0A8K0CY65_IGNLU</name>
<keyword evidence="2" id="KW-0964">Secreted</keyword>
<dbReference type="SUPFAM" id="SSF57283">
    <property type="entry name" value="PMP inhibitors"/>
    <property type="match status" value="1"/>
</dbReference>
<comment type="caution">
    <text evidence="7">The sequence shown here is derived from an EMBL/GenBank/DDBJ whole genome shotgun (WGS) entry which is preliminary data.</text>
</comment>
<evidence type="ECO:0000256" key="5">
    <source>
        <dbReference type="ARBA" id="ARBA00029459"/>
    </source>
</evidence>
<comment type="similarity">
    <text evidence="5">Belongs to the protease inhibitor I19 family.</text>
</comment>
<evidence type="ECO:0000256" key="1">
    <source>
        <dbReference type="ARBA" id="ARBA00004613"/>
    </source>
</evidence>
<accession>A0A8K0CY65</accession>
<keyword evidence="6" id="KW-0472">Membrane</keyword>
<keyword evidence="6" id="KW-0812">Transmembrane</keyword>
<evidence type="ECO:0000313" key="7">
    <source>
        <dbReference type="EMBL" id="KAF2894604.1"/>
    </source>
</evidence>
<comment type="subcellular location">
    <subcellularLocation>
        <location evidence="1">Secreted</location>
    </subcellularLocation>
</comment>
<keyword evidence="6" id="KW-1133">Transmembrane helix</keyword>
<organism evidence="7 8">
    <name type="scientific">Ignelater luminosus</name>
    <name type="common">Cucubano</name>
    <name type="synonym">Pyrophorus luminosus</name>
    <dbReference type="NCBI Taxonomy" id="2038154"/>
    <lineage>
        <taxon>Eukaryota</taxon>
        <taxon>Metazoa</taxon>
        <taxon>Ecdysozoa</taxon>
        <taxon>Arthropoda</taxon>
        <taxon>Hexapoda</taxon>
        <taxon>Insecta</taxon>
        <taxon>Pterygota</taxon>
        <taxon>Neoptera</taxon>
        <taxon>Endopterygota</taxon>
        <taxon>Coleoptera</taxon>
        <taxon>Polyphaga</taxon>
        <taxon>Elateriformia</taxon>
        <taxon>Elateroidea</taxon>
        <taxon>Elateridae</taxon>
        <taxon>Agrypninae</taxon>
        <taxon>Pyrophorini</taxon>
        <taxon>Ignelater</taxon>
    </lineage>
</organism>
<dbReference type="EMBL" id="VTPC01006842">
    <property type="protein sequence ID" value="KAF2894604.1"/>
    <property type="molecule type" value="Genomic_DNA"/>
</dbReference>
<keyword evidence="3" id="KW-0646">Protease inhibitor</keyword>
<dbReference type="InterPro" id="IPR036201">
    <property type="entry name" value="Pacifastin_dom_sf"/>
</dbReference>
<reference evidence="7" key="1">
    <citation type="submission" date="2019-08" db="EMBL/GenBank/DDBJ databases">
        <title>The genome of the North American firefly Photinus pyralis.</title>
        <authorList>
            <consortium name="Photinus pyralis genome working group"/>
            <person name="Fallon T.R."/>
            <person name="Sander Lower S.E."/>
            <person name="Weng J.-K."/>
        </authorList>
    </citation>
    <scope>NUCLEOTIDE SEQUENCE</scope>
    <source>
        <strain evidence="7">TRF0915ILg1</strain>
        <tissue evidence="7">Whole body</tissue>
    </source>
</reference>
<dbReference type="Proteomes" id="UP000801492">
    <property type="component" value="Unassembled WGS sequence"/>
</dbReference>
<evidence type="ECO:0000256" key="3">
    <source>
        <dbReference type="ARBA" id="ARBA00022690"/>
    </source>
</evidence>
<feature type="transmembrane region" description="Helical" evidence="6">
    <location>
        <begin position="6"/>
        <end position="27"/>
    </location>
</feature>
<sequence length="144" mass="17046">MNSDWFQLIVFVFSLNFILITAEKAIWCIPHGDYFNQCNRCWCMNNAIFICSHAQCNAVPNQFWKAMKPKPTKQGARAVEQFFTNRQRSDGFVQTYMLPMVTDYVKKIIHNWGELQIKAFFKYLRQAVDKMGNFWLQKLGRNTD</sequence>
<evidence type="ECO:0000256" key="4">
    <source>
        <dbReference type="ARBA" id="ARBA00022900"/>
    </source>
</evidence>
<evidence type="ECO:0000256" key="6">
    <source>
        <dbReference type="SAM" id="Phobius"/>
    </source>
</evidence>
<dbReference type="GO" id="GO:0004867">
    <property type="term" value="F:serine-type endopeptidase inhibitor activity"/>
    <property type="evidence" value="ECO:0007669"/>
    <property type="project" value="UniProtKB-KW"/>
</dbReference>
<keyword evidence="8" id="KW-1185">Reference proteome</keyword>
<proteinExistence type="inferred from homology"/>
<keyword evidence="4" id="KW-0722">Serine protease inhibitor</keyword>